<proteinExistence type="predicted"/>
<dbReference type="InterPro" id="IPR029071">
    <property type="entry name" value="Ubiquitin-like_domsf"/>
</dbReference>
<feature type="domain" description="Get5 N-terminal" evidence="2">
    <location>
        <begin position="6"/>
        <end position="157"/>
    </location>
</feature>
<feature type="domain" description="Get5 C-terminal" evidence="3">
    <location>
        <begin position="176"/>
        <end position="223"/>
    </location>
</feature>
<dbReference type="OrthoDB" id="5366541at2759"/>
<organism evidence="4 5">
    <name type="scientific">Microdochium bolleyi</name>
    <dbReference type="NCBI Taxonomy" id="196109"/>
    <lineage>
        <taxon>Eukaryota</taxon>
        <taxon>Fungi</taxon>
        <taxon>Dikarya</taxon>
        <taxon>Ascomycota</taxon>
        <taxon>Pezizomycotina</taxon>
        <taxon>Sordariomycetes</taxon>
        <taxon>Xylariomycetidae</taxon>
        <taxon>Xylariales</taxon>
        <taxon>Microdochiaceae</taxon>
        <taxon>Microdochium</taxon>
    </lineage>
</organism>
<feature type="region of interest" description="Disordered" evidence="1">
    <location>
        <begin position="25"/>
        <end position="74"/>
    </location>
</feature>
<sequence length="225" mass="23952">MTEVSFARSFLTTLDSRPIKISADHVEDPKTYPARGAYTLPKMPSPMSRPRSSQPGEDGSTSSSTRPAPGSERSYTVQLISARNPPLDITLSAQSVNTSVLDLKTAVVDKTGLELDKIKLLYNKKPVADSKILKEILGAEAVETVTKVEFGIMIMGGAAALAAAEAAKNAAAAGGDVAQGPSGGEVLETAEFWEDLRGFLLQRVRDEKAASDLADTFQAAWKAKR</sequence>
<evidence type="ECO:0000313" key="5">
    <source>
        <dbReference type="Proteomes" id="UP000070501"/>
    </source>
</evidence>
<dbReference type="AlphaFoldDB" id="A0A136IMW8"/>
<evidence type="ECO:0000259" key="3">
    <source>
        <dbReference type="Pfam" id="PF17183"/>
    </source>
</evidence>
<dbReference type="InterPro" id="IPR049256">
    <property type="entry name" value="Get5_C"/>
</dbReference>
<accession>A0A136IMW8</accession>
<dbReference type="Gene3D" id="1.10.286.70">
    <property type="entry name" value="Get5 dimerization domain"/>
    <property type="match status" value="1"/>
</dbReference>
<protein>
    <submittedName>
        <fullName evidence="4">Cell-cycle control medial ring component-domain-containing protein</fullName>
    </submittedName>
</protein>
<name>A0A136IMW8_9PEZI</name>
<dbReference type="InParanoid" id="A0A136IMW8"/>
<evidence type="ECO:0000256" key="1">
    <source>
        <dbReference type="SAM" id="MobiDB-lite"/>
    </source>
</evidence>
<evidence type="ECO:0000259" key="2">
    <source>
        <dbReference type="Pfam" id="PF12754"/>
    </source>
</evidence>
<keyword evidence="5" id="KW-1185">Reference proteome</keyword>
<gene>
    <name evidence="4" type="ORF">Micbo1qcDRAFT_35903</name>
</gene>
<dbReference type="Gene3D" id="3.10.20.90">
    <property type="entry name" value="Phosphatidylinositol 3-kinase Catalytic Subunit, Chain A, domain 1"/>
    <property type="match status" value="1"/>
</dbReference>
<dbReference type="InterPro" id="IPR024737">
    <property type="entry name" value="Get5_N"/>
</dbReference>
<reference evidence="5" key="1">
    <citation type="submission" date="2016-02" db="EMBL/GenBank/DDBJ databases">
        <title>Draft genome sequence of Microdochium bolleyi, a fungal endophyte of beachgrass.</title>
        <authorList>
            <consortium name="DOE Joint Genome Institute"/>
            <person name="David A.S."/>
            <person name="May G."/>
            <person name="Haridas S."/>
            <person name="Lim J."/>
            <person name="Wang M."/>
            <person name="Labutti K."/>
            <person name="Lipzen A."/>
            <person name="Barry K."/>
            <person name="Grigoriev I.V."/>
        </authorList>
    </citation>
    <scope>NUCLEOTIDE SEQUENCE [LARGE SCALE GENOMIC DNA]</scope>
    <source>
        <strain evidence="5">J235TASD1</strain>
    </source>
</reference>
<dbReference type="Pfam" id="PF17183">
    <property type="entry name" value="Get5_C"/>
    <property type="match status" value="1"/>
</dbReference>
<dbReference type="SUPFAM" id="SSF54236">
    <property type="entry name" value="Ubiquitin-like"/>
    <property type="match status" value="1"/>
</dbReference>
<evidence type="ECO:0000313" key="4">
    <source>
        <dbReference type="EMBL" id="KXJ86282.1"/>
    </source>
</evidence>
<feature type="compositionally biased region" description="Low complexity" evidence="1">
    <location>
        <begin position="41"/>
        <end position="53"/>
    </location>
</feature>
<dbReference type="Pfam" id="PF12754">
    <property type="entry name" value="Get5_N"/>
    <property type="match status" value="1"/>
</dbReference>
<dbReference type="EMBL" id="KQ964269">
    <property type="protein sequence ID" value="KXJ86282.1"/>
    <property type="molecule type" value="Genomic_DNA"/>
</dbReference>
<dbReference type="Proteomes" id="UP000070501">
    <property type="component" value="Unassembled WGS sequence"/>
</dbReference>